<dbReference type="Proteomes" id="UP001549251">
    <property type="component" value="Unassembled WGS sequence"/>
</dbReference>
<sequence>MHYLIAALYFLLALIGSDGWGDRTVVTRTFADGTEVLYSQTRVVAGIAHFACIASVSGSCHYELFPRDCTMAPPAAPCATDPVGEFALASGTSRDVTDLPMGFRFCVSHDARAETPDCMPARNPRATASSR</sequence>
<gene>
    <name evidence="1" type="ORF">ABIE04_003390</name>
</gene>
<proteinExistence type="predicted"/>
<reference evidence="1 2" key="1">
    <citation type="submission" date="2024-06" db="EMBL/GenBank/DDBJ databases">
        <title>Sorghum-associated microbial communities from plants grown in Nebraska, USA.</title>
        <authorList>
            <person name="Schachtman D."/>
        </authorList>
    </citation>
    <scope>NUCLEOTIDE SEQUENCE [LARGE SCALE GENOMIC DNA]</scope>
    <source>
        <strain evidence="1 2">1757</strain>
    </source>
</reference>
<evidence type="ECO:0000313" key="1">
    <source>
        <dbReference type="EMBL" id="MET4571008.1"/>
    </source>
</evidence>
<protein>
    <recommendedName>
        <fullName evidence="3">Secreted protein</fullName>
    </recommendedName>
</protein>
<accession>A0ABV2Q2E9</accession>
<name>A0ABV2Q2E9_9GAMM</name>
<evidence type="ECO:0008006" key="3">
    <source>
        <dbReference type="Google" id="ProtNLM"/>
    </source>
</evidence>
<dbReference type="RefSeq" id="WP_354552911.1">
    <property type="nucleotide sequence ID" value="NZ_JBEPSD010000004.1"/>
</dbReference>
<dbReference type="EMBL" id="JBEPSD010000004">
    <property type="protein sequence ID" value="MET4571008.1"/>
    <property type="molecule type" value="Genomic_DNA"/>
</dbReference>
<organism evidence="1 2">
    <name type="scientific">Rhodanobacter soli</name>
    <dbReference type="NCBI Taxonomy" id="590609"/>
    <lineage>
        <taxon>Bacteria</taxon>
        <taxon>Pseudomonadati</taxon>
        <taxon>Pseudomonadota</taxon>
        <taxon>Gammaproteobacteria</taxon>
        <taxon>Lysobacterales</taxon>
        <taxon>Rhodanobacteraceae</taxon>
        <taxon>Rhodanobacter</taxon>
    </lineage>
</organism>
<keyword evidence="2" id="KW-1185">Reference proteome</keyword>
<comment type="caution">
    <text evidence="1">The sequence shown here is derived from an EMBL/GenBank/DDBJ whole genome shotgun (WGS) entry which is preliminary data.</text>
</comment>
<evidence type="ECO:0000313" key="2">
    <source>
        <dbReference type="Proteomes" id="UP001549251"/>
    </source>
</evidence>